<dbReference type="InterPro" id="IPR004838">
    <property type="entry name" value="NHTrfase_class1_PyrdxlP-BS"/>
</dbReference>
<dbReference type="PANTHER" id="PTHR46383">
    <property type="entry name" value="ASPARTATE AMINOTRANSFERASE"/>
    <property type="match status" value="1"/>
</dbReference>
<dbReference type="SUPFAM" id="SSF53383">
    <property type="entry name" value="PLP-dependent transferases"/>
    <property type="match status" value="1"/>
</dbReference>
<sequence>MRLNPALDAVGDEHSFYYVAKAREVSEKRGMRVISFGAGQPDFDTPSHIKDAAKHALDSGFTGYTEAAGIIELRRAIAEYLNQSYGANVSEKNVLVTTGGKTSIFLAIAAVAYPGSKIIIPEPSFYAYSPVARFFGAKPVFVPLRWSSEHGFELDVNMVVEKITENTSAIIVNSPHNPTGAVFEKQDVKRLFDEASSRGIAVISDEVYDQLVYDGEFFSITSIDGWTENGVLVHSFSKTFSMTGWRLGYLVAQERVIEKLTSLAVIVYSCAPSFVQKAGVAALKGSWKPVAEMIREFNERRKLMFRLLKEVPGFDVAMPKGAFYMFPRVKRALDALGMDVTTFANTLLEEKGVLVLPGTMFPDKAGKEFVRLSYSVSRESIVEGVERIKEFIEERL</sequence>
<comment type="similarity">
    <text evidence="2 7">Belongs to the class-I pyridoxal-phosphate-dependent aminotransferase family.</text>
</comment>
<dbReference type="EMBL" id="DRZC01000083">
    <property type="protein sequence ID" value="HHQ81057.1"/>
    <property type="molecule type" value="Genomic_DNA"/>
</dbReference>
<dbReference type="PROSITE" id="PS00105">
    <property type="entry name" value="AA_TRANSFER_CLASS_1"/>
    <property type="match status" value="1"/>
</dbReference>
<feature type="domain" description="Aminotransferase class I/classII large" evidence="8">
    <location>
        <begin position="33"/>
        <end position="388"/>
    </location>
</feature>
<evidence type="ECO:0000259" key="8">
    <source>
        <dbReference type="Pfam" id="PF00155"/>
    </source>
</evidence>
<dbReference type="AlphaFoldDB" id="A0A7J3ZLV6"/>
<evidence type="ECO:0000256" key="5">
    <source>
        <dbReference type="ARBA" id="ARBA00022679"/>
    </source>
</evidence>
<keyword evidence="4 7" id="KW-0032">Aminotransferase</keyword>
<dbReference type="InterPro" id="IPR015421">
    <property type="entry name" value="PyrdxlP-dep_Trfase_major"/>
</dbReference>
<dbReference type="Gene3D" id="3.40.640.10">
    <property type="entry name" value="Type I PLP-dependent aspartate aminotransferase-like (Major domain)"/>
    <property type="match status" value="1"/>
</dbReference>
<evidence type="ECO:0000256" key="7">
    <source>
        <dbReference type="RuleBase" id="RU000481"/>
    </source>
</evidence>
<dbReference type="GO" id="GO:0008483">
    <property type="term" value="F:transaminase activity"/>
    <property type="evidence" value="ECO:0007669"/>
    <property type="project" value="UniProtKB-KW"/>
</dbReference>
<dbReference type="PANTHER" id="PTHR46383:SF1">
    <property type="entry name" value="ASPARTATE AMINOTRANSFERASE"/>
    <property type="match status" value="1"/>
</dbReference>
<dbReference type="InterPro" id="IPR050596">
    <property type="entry name" value="AspAT/PAT-like"/>
</dbReference>
<comment type="cofactor">
    <cofactor evidence="1 7">
        <name>pyridoxal 5'-phosphate</name>
        <dbReference type="ChEBI" id="CHEBI:597326"/>
    </cofactor>
</comment>
<dbReference type="CDD" id="cd00609">
    <property type="entry name" value="AAT_like"/>
    <property type="match status" value="1"/>
</dbReference>
<dbReference type="GO" id="GO:0030170">
    <property type="term" value="F:pyridoxal phosphate binding"/>
    <property type="evidence" value="ECO:0007669"/>
    <property type="project" value="InterPro"/>
</dbReference>
<gene>
    <name evidence="9" type="ORF">ENM78_06390</name>
</gene>
<evidence type="ECO:0000256" key="3">
    <source>
        <dbReference type="ARBA" id="ARBA00011738"/>
    </source>
</evidence>
<keyword evidence="6" id="KW-0663">Pyridoxal phosphate</keyword>
<dbReference type="Pfam" id="PF00155">
    <property type="entry name" value="Aminotran_1_2"/>
    <property type="match status" value="1"/>
</dbReference>
<comment type="caution">
    <text evidence="9">The sequence shown here is derived from an EMBL/GenBank/DDBJ whole genome shotgun (WGS) entry which is preliminary data.</text>
</comment>
<name>A0A7J3ZLV6_9CREN</name>
<protein>
    <recommendedName>
        <fullName evidence="7">Aminotransferase</fullName>
        <ecNumber evidence="7">2.6.1.-</ecNumber>
    </recommendedName>
</protein>
<comment type="subunit">
    <text evidence="3">Homodimer.</text>
</comment>
<evidence type="ECO:0000256" key="4">
    <source>
        <dbReference type="ARBA" id="ARBA00022576"/>
    </source>
</evidence>
<evidence type="ECO:0000256" key="2">
    <source>
        <dbReference type="ARBA" id="ARBA00007441"/>
    </source>
</evidence>
<organism evidence="9">
    <name type="scientific">Fervidicoccus fontis</name>
    <dbReference type="NCBI Taxonomy" id="683846"/>
    <lineage>
        <taxon>Archaea</taxon>
        <taxon>Thermoproteota</taxon>
        <taxon>Thermoprotei</taxon>
        <taxon>Fervidicoccales</taxon>
        <taxon>Fervidicoccaceae</taxon>
        <taxon>Fervidicoccus</taxon>
    </lineage>
</organism>
<dbReference type="EC" id="2.6.1.-" evidence="7"/>
<accession>A0A7J3ZLV6</accession>
<keyword evidence="5 7" id="KW-0808">Transferase</keyword>
<dbReference type="Gene3D" id="3.90.1150.10">
    <property type="entry name" value="Aspartate Aminotransferase, domain 1"/>
    <property type="match status" value="1"/>
</dbReference>
<dbReference type="GO" id="GO:0006520">
    <property type="term" value="P:amino acid metabolic process"/>
    <property type="evidence" value="ECO:0007669"/>
    <property type="project" value="InterPro"/>
</dbReference>
<evidence type="ECO:0000313" key="9">
    <source>
        <dbReference type="EMBL" id="HHQ81057.1"/>
    </source>
</evidence>
<proteinExistence type="inferred from homology"/>
<dbReference type="InterPro" id="IPR015422">
    <property type="entry name" value="PyrdxlP-dep_Trfase_small"/>
</dbReference>
<reference evidence="9" key="1">
    <citation type="journal article" date="2020" name="mSystems">
        <title>Genome- and Community-Level Interaction Insights into Carbon Utilization and Element Cycling Functions of Hydrothermarchaeota in Hydrothermal Sediment.</title>
        <authorList>
            <person name="Zhou Z."/>
            <person name="Liu Y."/>
            <person name="Xu W."/>
            <person name="Pan J."/>
            <person name="Luo Z.H."/>
            <person name="Li M."/>
        </authorList>
    </citation>
    <scope>NUCLEOTIDE SEQUENCE [LARGE SCALE GENOMIC DNA]</scope>
    <source>
        <strain evidence="9">SpSt-1116</strain>
    </source>
</reference>
<evidence type="ECO:0000256" key="1">
    <source>
        <dbReference type="ARBA" id="ARBA00001933"/>
    </source>
</evidence>
<evidence type="ECO:0000256" key="6">
    <source>
        <dbReference type="ARBA" id="ARBA00022898"/>
    </source>
</evidence>
<dbReference type="InterPro" id="IPR015424">
    <property type="entry name" value="PyrdxlP-dep_Trfase"/>
</dbReference>
<dbReference type="InterPro" id="IPR004839">
    <property type="entry name" value="Aminotransferase_I/II_large"/>
</dbReference>